<protein>
    <recommendedName>
        <fullName evidence="1">HAT C-terminal dimerisation domain-containing protein</fullName>
    </recommendedName>
</protein>
<dbReference type="InterPro" id="IPR052958">
    <property type="entry name" value="IFN-induced_PKR_regulator"/>
</dbReference>
<name>A0AAV0VJ49_9HEMI</name>
<evidence type="ECO:0000259" key="1">
    <source>
        <dbReference type="Pfam" id="PF05699"/>
    </source>
</evidence>
<dbReference type="PANTHER" id="PTHR46289">
    <property type="entry name" value="52 KDA REPRESSOR OF THE INHIBITOR OF THE PROTEIN KINASE-LIKE PROTEIN-RELATED"/>
    <property type="match status" value="1"/>
</dbReference>
<sequence length="310" mass="35587">MYQARHTLSQPQLLSTLLLISDTDPDSGGQANALLKNLEEFNFVFDLLLLKRVLAQCDILSKTLQSSSVTYEIVKSVRNSTLEVLKSFRTDEFFSKLFNHSTEIADKCGFRAAQLPRQGKIPSRIGGGSKAPFESVEQYYKISIVWPVIDILSEEIEARLQENNLDVLNNLSKVLGGTDEDTASVKYVCKYYNLDNEHLLSELRCFYKMEESRNTTIQERADIFVQKSLKNVFPMLFKLFRLFFTIPMNSASCERSFSCLRRLKTYTRNKIGQERLSSLALLAIERSIEVNISKVIDDFNLSQKRRLNFV</sequence>
<reference evidence="2 3" key="1">
    <citation type="submission" date="2023-01" db="EMBL/GenBank/DDBJ databases">
        <authorList>
            <person name="Whitehead M."/>
        </authorList>
    </citation>
    <scope>NUCLEOTIDE SEQUENCE [LARGE SCALE GENOMIC DNA]</scope>
</reference>
<evidence type="ECO:0000313" key="2">
    <source>
        <dbReference type="EMBL" id="CAI6343670.1"/>
    </source>
</evidence>
<dbReference type="PANTHER" id="PTHR46289:SF17">
    <property type="entry name" value="HAT C-TERMINAL DIMERISATION DOMAIN-CONTAINING PROTEIN"/>
    <property type="match status" value="1"/>
</dbReference>
<proteinExistence type="predicted"/>
<accession>A0AAV0VJ49</accession>
<evidence type="ECO:0000313" key="3">
    <source>
        <dbReference type="Proteomes" id="UP001160148"/>
    </source>
</evidence>
<keyword evidence="3" id="KW-1185">Reference proteome</keyword>
<dbReference type="Pfam" id="PF05699">
    <property type="entry name" value="Dimer_Tnp_hAT"/>
    <property type="match status" value="1"/>
</dbReference>
<dbReference type="Proteomes" id="UP001160148">
    <property type="component" value="Unassembled WGS sequence"/>
</dbReference>
<dbReference type="InterPro" id="IPR012337">
    <property type="entry name" value="RNaseH-like_sf"/>
</dbReference>
<dbReference type="GO" id="GO:0046983">
    <property type="term" value="F:protein dimerization activity"/>
    <property type="evidence" value="ECO:0007669"/>
    <property type="project" value="InterPro"/>
</dbReference>
<comment type="caution">
    <text evidence="2">The sequence shown here is derived from an EMBL/GenBank/DDBJ whole genome shotgun (WGS) entry which is preliminary data.</text>
</comment>
<dbReference type="EMBL" id="CARXXK010000001">
    <property type="protein sequence ID" value="CAI6343670.1"/>
    <property type="molecule type" value="Genomic_DNA"/>
</dbReference>
<dbReference type="AlphaFoldDB" id="A0AAV0VJ49"/>
<organism evidence="2 3">
    <name type="scientific">Macrosiphum euphorbiae</name>
    <name type="common">potato aphid</name>
    <dbReference type="NCBI Taxonomy" id="13131"/>
    <lineage>
        <taxon>Eukaryota</taxon>
        <taxon>Metazoa</taxon>
        <taxon>Ecdysozoa</taxon>
        <taxon>Arthropoda</taxon>
        <taxon>Hexapoda</taxon>
        <taxon>Insecta</taxon>
        <taxon>Pterygota</taxon>
        <taxon>Neoptera</taxon>
        <taxon>Paraneoptera</taxon>
        <taxon>Hemiptera</taxon>
        <taxon>Sternorrhyncha</taxon>
        <taxon>Aphidomorpha</taxon>
        <taxon>Aphidoidea</taxon>
        <taxon>Aphididae</taxon>
        <taxon>Macrosiphini</taxon>
        <taxon>Macrosiphum</taxon>
    </lineage>
</organism>
<gene>
    <name evidence="2" type="ORF">MEUPH1_LOCUS903</name>
</gene>
<dbReference type="InterPro" id="IPR008906">
    <property type="entry name" value="HATC_C_dom"/>
</dbReference>
<dbReference type="SUPFAM" id="SSF53098">
    <property type="entry name" value="Ribonuclease H-like"/>
    <property type="match status" value="1"/>
</dbReference>
<feature type="domain" description="HAT C-terminal dimerisation" evidence="1">
    <location>
        <begin position="230"/>
        <end position="286"/>
    </location>
</feature>